<dbReference type="Pfam" id="PF13185">
    <property type="entry name" value="GAF_2"/>
    <property type="match status" value="1"/>
</dbReference>
<proteinExistence type="predicted"/>
<dbReference type="EMBL" id="BJZQ01000013">
    <property type="protein sequence ID" value="GEO89993.1"/>
    <property type="molecule type" value="Genomic_DNA"/>
</dbReference>
<dbReference type="Pfam" id="PF03861">
    <property type="entry name" value="ANTAR"/>
    <property type="match status" value="1"/>
</dbReference>
<gene>
    <name evidence="6" type="ORF">AFL01nite_23200</name>
</gene>
<dbReference type="GO" id="GO:0003723">
    <property type="term" value="F:RNA binding"/>
    <property type="evidence" value="ECO:0007669"/>
    <property type="project" value="InterPro"/>
</dbReference>
<dbReference type="SMART" id="SM01012">
    <property type="entry name" value="ANTAR"/>
    <property type="match status" value="1"/>
</dbReference>
<dbReference type="SUPFAM" id="SSF55781">
    <property type="entry name" value="GAF domain-like"/>
    <property type="match status" value="1"/>
</dbReference>
<dbReference type="InterPro" id="IPR012074">
    <property type="entry name" value="GAF_ANTAR"/>
</dbReference>
<keyword evidence="2" id="KW-0418">Kinase</keyword>
<dbReference type="Proteomes" id="UP000321769">
    <property type="component" value="Unassembled WGS sequence"/>
</dbReference>
<comment type="caution">
    <text evidence="6">The sequence shown here is derived from an EMBL/GenBank/DDBJ whole genome shotgun (WGS) entry which is preliminary data.</text>
</comment>
<dbReference type="SMART" id="SM00065">
    <property type="entry name" value="GAF"/>
    <property type="match status" value="1"/>
</dbReference>
<evidence type="ECO:0000313" key="7">
    <source>
        <dbReference type="Proteomes" id="UP000321769"/>
    </source>
</evidence>
<dbReference type="Gene3D" id="3.30.450.40">
    <property type="match status" value="1"/>
</dbReference>
<dbReference type="AlphaFoldDB" id="A0A512HX28"/>
<evidence type="ECO:0000313" key="6">
    <source>
        <dbReference type="EMBL" id="GEO89993.1"/>
    </source>
</evidence>
<reference evidence="6 7" key="1">
    <citation type="submission" date="2019-07" db="EMBL/GenBank/DDBJ databases">
        <title>Whole genome shotgun sequence of Aeromicrobium flavum NBRC 107625.</title>
        <authorList>
            <person name="Hosoyama A."/>
            <person name="Uohara A."/>
            <person name="Ohji S."/>
            <person name="Ichikawa N."/>
        </authorList>
    </citation>
    <scope>NUCLEOTIDE SEQUENCE [LARGE SCALE GENOMIC DNA]</scope>
    <source>
        <strain evidence="6 7">NBRC 107625</strain>
    </source>
</reference>
<dbReference type="InterPro" id="IPR005561">
    <property type="entry name" value="ANTAR"/>
</dbReference>
<dbReference type="InterPro" id="IPR011006">
    <property type="entry name" value="CheY-like_superfamily"/>
</dbReference>
<dbReference type="PIRSF" id="PIRSF036625">
    <property type="entry name" value="GAF_ANTAR"/>
    <property type="match status" value="1"/>
</dbReference>
<evidence type="ECO:0000256" key="3">
    <source>
        <dbReference type="ARBA" id="ARBA00023015"/>
    </source>
</evidence>
<dbReference type="InterPro" id="IPR036388">
    <property type="entry name" value="WH-like_DNA-bd_sf"/>
</dbReference>
<dbReference type="SUPFAM" id="SSF52172">
    <property type="entry name" value="CheY-like"/>
    <property type="match status" value="1"/>
</dbReference>
<feature type="domain" description="ANTAR" evidence="5">
    <location>
        <begin position="156"/>
        <end position="217"/>
    </location>
</feature>
<keyword evidence="1" id="KW-0808">Transferase</keyword>
<dbReference type="GO" id="GO:0016301">
    <property type="term" value="F:kinase activity"/>
    <property type="evidence" value="ECO:0007669"/>
    <property type="project" value="UniProtKB-KW"/>
</dbReference>
<organism evidence="6 7">
    <name type="scientific">Aeromicrobium flavum</name>
    <dbReference type="NCBI Taxonomy" id="416568"/>
    <lineage>
        <taxon>Bacteria</taxon>
        <taxon>Bacillati</taxon>
        <taxon>Actinomycetota</taxon>
        <taxon>Actinomycetes</taxon>
        <taxon>Propionibacteriales</taxon>
        <taxon>Nocardioidaceae</taxon>
        <taxon>Aeromicrobium</taxon>
    </lineage>
</organism>
<sequence>MDQGIHRLLIEMAAEVHEAPEKAVRHIAEYARTAVDGEDSGIMLLKAKGRIDTLGETSEGVARAHRLQAELDEGPCLDAIRTDTSVFLVEDVATDERWPRWGPEAMKVGYRSSISARMESRGRSYGSLNVYDTRRAAFTRADLDVLELLASQAAVAYANAVTHLNMQVALDSRTVIGQAQGVLMQAYDLDAETSFAYLRRRSQAENVRLVEVAQDVLRTRATTGHPRDAAEALDG</sequence>
<accession>A0A512HX28</accession>
<protein>
    <recommendedName>
        <fullName evidence="5">ANTAR domain-containing protein</fullName>
    </recommendedName>
</protein>
<evidence type="ECO:0000256" key="2">
    <source>
        <dbReference type="ARBA" id="ARBA00022777"/>
    </source>
</evidence>
<name>A0A512HX28_9ACTN</name>
<evidence type="ECO:0000259" key="5">
    <source>
        <dbReference type="PROSITE" id="PS50921"/>
    </source>
</evidence>
<dbReference type="PROSITE" id="PS50921">
    <property type="entry name" value="ANTAR"/>
    <property type="match status" value="1"/>
</dbReference>
<keyword evidence="7" id="KW-1185">Reference proteome</keyword>
<dbReference type="Gene3D" id="1.10.10.10">
    <property type="entry name" value="Winged helix-like DNA-binding domain superfamily/Winged helix DNA-binding domain"/>
    <property type="match status" value="1"/>
</dbReference>
<keyword evidence="4" id="KW-0804">Transcription</keyword>
<keyword evidence="3" id="KW-0805">Transcription regulation</keyword>
<dbReference type="InterPro" id="IPR003018">
    <property type="entry name" value="GAF"/>
</dbReference>
<evidence type="ECO:0000256" key="4">
    <source>
        <dbReference type="ARBA" id="ARBA00023163"/>
    </source>
</evidence>
<evidence type="ECO:0000256" key="1">
    <source>
        <dbReference type="ARBA" id="ARBA00022679"/>
    </source>
</evidence>
<dbReference type="InterPro" id="IPR029016">
    <property type="entry name" value="GAF-like_dom_sf"/>
</dbReference>